<dbReference type="PROSITE" id="PS00061">
    <property type="entry name" value="ADH_SHORT"/>
    <property type="match status" value="1"/>
</dbReference>
<dbReference type="CDD" id="cd05233">
    <property type="entry name" value="SDR_c"/>
    <property type="match status" value="1"/>
</dbReference>
<evidence type="ECO:0000313" key="4">
    <source>
        <dbReference type="EMBL" id="AGH16577.1"/>
    </source>
</evidence>
<sequence>MIDCESKNNSEIHVNLDNRLALVTGSSRGIGYYTALELARSGAYVIACGRSISQLEKLKNALQKINKKIDIFAFDLRDSNALELTKTYIAKRWGKLDILIANAGILGSISPIWQIKEKSFADVISVNVMANWNIMRSFDPWLKKSHCGRAIILSSGAAYKCRPLWGAYSASKAAIEALARTWSKETVNTALRVINIDPGPTRTSMRAKAMPAEDPNTVPHPQKVAKIISFLCATQKIETGKLFSVPQNRFVNYLTPN</sequence>
<dbReference type="PRINTS" id="PR00080">
    <property type="entry name" value="SDRFAMILY"/>
</dbReference>
<name>A0ABM5NFG9_LIBAS</name>
<dbReference type="SUPFAM" id="SSF51735">
    <property type="entry name" value="NAD(P)-binding Rossmann-fold domains"/>
    <property type="match status" value="1"/>
</dbReference>
<dbReference type="Pfam" id="PF00106">
    <property type="entry name" value="adh_short"/>
    <property type="match status" value="1"/>
</dbReference>
<evidence type="ECO:0000313" key="5">
    <source>
        <dbReference type="Proteomes" id="UP000011820"/>
    </source>
</evidence>
<accession>A0ABM5NFG9</accession>
<evidence type="ECO:0000256" key="3">
    <source>
        <dbReference type="RuleBase" id="RU000363"/>
    </source>
</evidence>
<dbReference type="Gene3D" id="3.40.50.720">
    <property type="entry name" value="NAD(P)-binding Rossmann-like Domain"/>
    <property type="match status" value="1"/>
</dbReference>
<dbReference type="GeneID" id="93076577"/>
<dbReference type="InterPro" id="IPR002347">
    <property type="entry name" value="SDR_fam"/>
</dbReference>
<dbReference type="PANTHER" id="PTHR42901">
    <property type="entry name" value="ALCOHOL DEHYDROGENASE"/>
    <property type="match status" value="1"/>
</dbReference>
<evidence type="ECO:0000256" key="1">
    <source>
        <dbReference type="ARBA" id="ARBA00006484"/>
    </source>
</evidence>
<comment type="similarity">
    <text evidence="1 3">Belongs to the short-chain dehydrogenases/reductases (SDR) family.</text>
</comment>
<organism evidence="4 5">
    <name type="scientific">Candidatus Liberibacter asiaticus str. gxpsy</name>
    <dbReference type="NCBI Taxonomy" id="1174529"/>
    <lineage>
        <taxon>Bacteria</taxon>
        <taxon>Pseudomonadati</taxon>
        <taxon>Pseudomonadota</taxon>
        <taxon>Alphaproteobacteria</taxon>
        <taxon>Hyphomicrobiales</taxon>
        <taxon>Rhizobiaceae</taxon>
        <taxon>Liberibacter</taxon>
    </lineage>
</organism>
<dbReference type="RefSeq" id="WP_012778556.1">
    <property type="nucleotide sequence ID" value="NC_020549.1"/>
</dbReference>
<dbReference type="PANTHER" id="PTHR42901:SF1">
    <property type="entry name" value="ALCOHOL DEHYDROGENASE"/>
    <property type="match status" value="1"/>
</dbReference>
<protein>
    <submittedName>
        <fullName evidence="4">Oxidoreductase protein</fullName>
    </submittedName>
</protein>
<reference evidence="4 5" key="1">
    <citation type="journal article" date="2013" name="Genome Announc.">
        <title>Complete Genome Sequence of a Chinese Strain of 'Candidatus Liberibacter asiaticus'.</title>
        <authorList>
            <person name="Lin H."/>
            <person name="Han C.S."/>
            <person name="Liu B."/>
            <person name="Lou B."/>
            <person name="Bai X."/>
            <person name="Deng C."/>
            <person name="Civerolo E.L."/>
            <person name="Gupta G."/>
        </authorList>
    </citation>
    <scope>NUCLEOTIDE SEQUENCE [LARGE SCALE GENOMIC DNA]</scope>
    <source>
        <strain evidence="5">gxpsy</strain>
    </source>
</reference>
<dbReference type="Proteomes" id="UP000011820">
    <property type="component" value="Chromosome"/>
</dbReference>
<keyword evidence="2" id="KW-0560">Oxidoreductase</keyword>
<dbReference type="PRINTS" id="PR00081">
    <property type="entry name" value="GDHRDH"/>
</dbReference>
<gene>
    <name evidence="4" type="ORF">WSI_01025</name>
</gene>
<dbReference type="InterPro" id="IPR036291">
    <property type="entry name" value="NAD(P)-bd_dom_sf"/>
</dbReference>
<dbReference type="InterPro" id="IPR020904">
    <property type="entry name" value="Sc_DH/Rdtase_CS"/>
</dbReference>
<evidence type="ECO:0000256" key="2">
    <source>
        <dbReference type="ARBA" id="ARBA00023002"/>
    </source>
</evidence>
<keyword evidence="5" id="KW-1185">Reference proteome</keyword>
<dbReference type="EMBL" id="CP004005">
    <property type="protein sequence ID" value="AGH16577.1"/>
    <property type="molecule type" value="Genomic_DNA"/>
</dbReference>
<proteinExistence type="inferred from homology"/>